<sequence>MQWLTRLTTVFGIVALVASVGWSQTTAPGAATQAQAGLVDLLTPSDLATRGAEQLEKAKASASGSSGVTLAKYPGHYTMITARAKSGGAEVHAHYSDFLIVVDGGGTELTGGTVVDPKEGENGETRGSRLEGATAHALHKGDILHITAGTPHQAIEGPGQTITIFVIKVEKPAVEGSVAAK</sequence>
<dbReference type="SUPFAM" id="SSF51182">
    <property type="entry name" value="RmlC-like cupins"/>
    <property type="match status" value="1"/>
</dbReference>
<reference evidence="2" key="1">
    <citation type="submission" date="2020-08" db="EMBL/GenBank/DDBJ databases">
        <title>Genomic Encyclopedia of Type Strains, Phase IV (KMG-V): Genome sequencing to study the core and pangenomes of soil and plant-associated prokaryotes.</title>
        <authorList>
            <person name="Whitman W."/>
        </authorList>
    </citation>
    <scope>NUCLEOTIDE SEQUENCE [LARGE SCALE GENOMIC DNA]</scope>
    <source>
        <strain evidence="2">M8UP27</strain>
    </source>
</reference>
<protein>
    <submittedName>
        <fullName evidence="2">Mannose-6-phosphate isomerase-like protein (Cupin superfamily)</fullName>
    </submittedName>
</protein>
<dbReference type="EMBL" id="JACHDY010000001">
    <property type="protein sequence ID" value="MBB5316164.1"/>
    <property type="molecule type" value="Genomic_DNA"/>
</dbReference>
<keyword evidence="3" id="KW-1185">Reference proteome</keyword>
<name>A0A7W8IFC3_9BACT</name>
<gene>
    <name evidence="2" type="ORF">HDF09_000814</name>
</gene>
<dbReference type="InterPro" id="IPR014710">
    <property type="entry name" value="RmlC-like_jellyroll"/>
</dbReference>
<proteinExistence type="predicted"/>
<dbReference type="Gene3D" id="2.60.120.10">
    <property type="entry name" value="Jelly Rolls"/>
    <property type="match status" value="1"/>
</dbReference>
<dbReference type="Proteomes" id="UP000568106">
    <property type="component" value="Unassembled WGS sequence"/>
</dbReference>
<comment type="caution">
    <text evidence="2">The sequence shown here is derived from an EMBL/GenBank/DDBJ whole genome shotgun (WGS) entry which is preliminary data.</text>
</comment>
<evidence type="ECO:0000313" key="2">
    <source>
        <dbReference type="EMBL" id="MBB5316164.1"/>
    </source>
</evidence>
<dbReference type="GO" id="GO:0016853">
    <property type="term" value="F:isomerase activity"/>
    <property type="evidence" value="ECO:0007669"/>
    <property type="project" value="UniProtKB-KW"/>
</dbReference>
<accession>A0A7W8IFC3</accession>
<evidence type="ECO:0000313" key="3">
    <source>
        <dbReference type="Proteomes" id="UP000568106"/>
    </source>
</evidence>
<keyword evidence="1" id="KW-0732">Signal</keyword>
<organism evidence="2 3">
    <name type="scientific">Tunturiibacter empetritectus</name>
    <dbReference type="NCBI Taxonomy" id="3069691"/>
    <lineage>
        <taxon>Bacteria</taxon>
        <taxon>Pseudomonadati</taxon>
        <taxon>Acidobacteriota</taxon>
        <taxon>Terriglobia</taxon>
        <taxon>Terriglobales</taxon>
        <taxon>Acidobacteriaceae</taxon>
        <taxon>Tunturiibacter</taxon>
    </lineage>
</organism>
<dbReference type="InterPro" id="IPR011051">
    <property type="entry name" value="RmlC_Cupin_sf"/>
</dbReference>
<feature type="signal peptide" evidence="1">
    <location>
        <begin position="1"/>
        <end position="23"/>
    </location>
</feature>
<feature type="chain" id="PRO_5030651964" evidence="1">
    <location>
        <begin position="24"/>
        <end position="181"/>
    </location>
</feature>
<evidence type="ECO:0000256" key="1">
    <source>
        <dbReference type="SAM" id="SignalP"/>
    </source>
</evidence>
<dbReference type="AlphaFoldDB" id="A0A7W8IFC3"/>